<feature type="compositionally biased region" description="Acidic residues" evidence="1">
    <location>
        <begin position="125"/>
        <end position="137"/>
    </location>
</feature>
<dbReference type="eggNOG" id="ENOG502S0Z0">
    <property type="taxonomic scope" value="Eukaryota"/>
</dbReference>
<dbReference type="InterPro" id="IPR055335">
    <property type="entry name" value="Ucp6/RUP1"/>
</dbReference>
<keyword evidence="4" id="KW-1185">Reference proteome</keyword>
<sequence>MESNDSVSSLMEMGIPREVAVNALIRANGNLEAAVAFIFSNEIPPENNETSTVANDNDTGQQEPSQLPPRSEASGADPYQTHSPTPEHYYMKDERNAPSSQSYEQQEYIPTSNQENVTSQHGEDRDDDGDNIQENDESTFSSSSTSSQSPAPSPPNYNVVTYTQLKARVTDPTIILPVPMNSLLENYLALIMLAIAINIPTPFLRPDFKDLNYENDWYKGNSLSIPNYGLKIQNDHDADDEGVSEPSDTNILDGEGEKNNQRNDDIQPKLLWQLQKLISVVNSTLSERSYISTKVFSLGLTPDVRYTLANYENLADVLPVFYKSLATEMEKCVAIFGSDITENDKVDNADNDNNNGNSEERMRGEMESLFVSTASYEDAATGERLKTPVTTLSFSPEEYESNLYKMFNTLLFPEIDNPSKTAVSEGDVPGTGCLDYIAPIFTVVFHAMDSTTDEVDLPGGVDMPMEFYPQLYTSTCRDALVRDVFPRRKEAHRLSKELLQKFNQLRSFQGKDITMFLKSTMDYLTKDCGSETKALEEMKILETLINNAKNTIMEDYKALSADLQGPLNVSHPEVSIIDQAKASNLIDDEPYLLTMAVISPLAYFIRNRQGKWYLVRFNMISTEFQITECESIRNVQTAIKQCTIHANEEPLMFIYCRKSAILDDLIIQKYLEDNKGCLQFSKDDQIALDVLRQQIFSSDDIQDVQEERK</sequence>
<feature type="region of interest" description="Disordered" evidence="1">
    <location>
        <begin position="43"/>
        <end position="157"/>
    </location>
</feature>
<dbReference type="SMART" id="SM00165">
    <property type="entry name" value="UBA"/>
    <property type="match status" value="1"/>
</dbReference>
<dbReference type="InterPro" id="IPR041970">
    <property type="entry name" value="Rup1_UBA"/>
</dbReference>
<feature type="region of interest" description="Disordered" evidence="1">
    <location>
        <begin position="234"/>
        <end position="263"/>
    </location>
</feature>
<dbReference type="OrthoDB" id="4489171at2759"/>
<dbReference type="Pfam" id="PF22562">
    <property type="entry name" value="UBA_7"/>
    <property type="match status" value="1"/>
</dbReference>
<dbReference type="AlphaFoldDB" id="G0W7N9"/>
<dbReference type="CDD" id="cd14307">
    <property type="entry name" value="UBA_RUP1p"/>
    <property type="match status" value="1"/>
</dbReference>
<dbReference type="Proteomes" id="UP000000689">
    <property type="component" value="Chromosome 3"/>
</dbReference>
<organism evidence="3 4">
    <name type="scientific">Naumovozyma dairenensis (strain ATCC 10597 / BCRC 20456 / CBS 421 / NBRC 0211 / NRRL Y-12639)</name>
    <name type="common">Saccharomyces dairenensis</name>
    <dbReference type="NCBI Taxonomy" id="1071378"/>
    <lineage>
        <taxon>Eukaryota</taxon>
        <taxon>Fungi</taxon>
        <taxon>Dikarya</taxon>
        <taxon>Ascomycota</taxon>
        <taxon>Saccharomycotina</taxon>
        <taxon>Saccharomycetes</taxon>
        <taxon>Saccharomycetales</taxon>
        <taxon>Saccharomycetaceae</taxon>
        <taxon>Naumovozyma</taxon>
    </lineage>
</organism>
<feature type="compositionally biased region" description="Low complexity" evidence="1">
    <location>
        <begin position="138"/>
        <end position="150"/>
    </location>
</feature>
<dbReference type="PROSITE" id="PS50030">
    <property type="entry name" value="UBA"/>
    <property type="match status" value="1"/>
</dbReference>
<dbReference type="PANTHER" id="PTHR39597:SF1">
    <property type="entry name" value="UBA DOMAIN-CONTAINING PROTEIN RUP1"/>
    <property type="match status" value="1"/>
</dbReference>
<proteinExistence type="predicted"/>
<dbReference type="OMA" id="PLEFYPQ"/>
<accession>G0W7N9</accession>
<evidence type="ECO:0000313" key="3">
    <source>
        <dbReference type="EMBL" id="CCD23800.1"/>
    </source>
</evidence>
<dbReference type="PANTHER" id="PTHR39597">
    <property type="entry name" value="UBA DOMAIN-CONTAINING PROTEIN RUP1"/>
    <property type="match status" value="1"/>
</dbReference>
<dbReference type="GO" id="GO:0005634">
    <property type="term" value="C:nucleus"/>
    <property type="evidence" value="ECO:0007669"/>
    <property type="project" value="TreeGrafter"/>
</dbReference>
<dbReference type="EMBL" id="HE580269">
    <property type="protein sequence ID" value="CCD23800.1"/>
    <property type="molecule type" value="Genomic_DNA"/>
</dbReference>
<dbReference type="HOGENOM" id="CLU_028632_0_0_1"/>
<reference evidence="3 4" key="1">
    <citation type="journal article" date="2011" name="Proc. Natl. Acad. Sci. U.S.A.">
        <title>Evolutionary erosion of yeast sex chromosomes by mating-type switching accidents.</title>
        <authorList>
            <person name="Gordon J.L."/>
            <person name="Armisen D."/>
            <person name="Proux-Wera E."/>
            <person name="Oheigeartaigh S.S."/>
            <person name="Byrne K.P."/>
            <person name="Wolfe K.H."/>
        </authorList>
    </citation>
    <scope>NUCLEOTIDE SEQUENCE [LARGE SCALE GENOMIC DNA]</scope>
    <source>
        <strain evidence="4">ATCC 10597 / BCRC 20456 / CBS 421 / NBRC 0211 / NRRL Y-12639</strain>
    </source>
</reference>
<dbReference type="GO" id="GO:0016579">
    <property type="term" value="P:protein deubiquitination"/>
    <property type="evidence" value="ECO:0007669"/>
    <property type="project" value="EnsemblFungi"/>
</dbReference>
<evidence type="ECO:0000313" key="4">
    <source>
        <dbReference type="Proteomes" id="UP000000689"/>
    </source>
</evidence>
<dbReference type="GeneID" id="11496697"/>
<dbReference type="GO" id="GO:1902499">
    <property type="term" value="P:positive regulation of protein autoubiquitination"/>
    <property type="evidence" value="ECO:0007669"/>
    <property type="project" value="EnsemblFungi"/>
</dbReference>
<gene>
    <name evidence="3" type="primary">NDAI0C01390</name>
    <name evidence="3" type="ordered locus">NDAI_0C01390</name>
</gene>
<dbReference type="InterPro" id="IPR009060">
    <property type="entry name" value="UBA-like_sf"/>
</dbReference>
<dbReference type="KEGG" id="ndi:NDAI_0C01390"/>
<evidence type="ECO:0000259" key="2">
    <source>
        <dbReference type="PROSITE" id="PS50030"/>
    </source>
</evidence>
<protein>
    <recommendedName>
        <fullName evidence="2">UBA domain-containing protein</fullName>
    </recommendedName>
</protein>
<dbReference type="InterPro" id="IPR015940">
    <property type="entry name" value="UBA"/>
</dbReference>
<feature type="compositionally biased region" description="Polar residues" evidence="1">
    <location>
        <begin position="97"/>
        <end position="120"/>
    </location>
</feature>
<name>G0W7N9_NAUDC</name>
<dbReference type="GO" id="GO:0005829">
    <property type="term" value="C:cytosol"/>
    <property type="evidence" value="ECO:0007669"/>
    <property type="project" value="TreeGrafter"/>
</dbReference>
<dbReference type="RefSeq" id="XP_003669043.1">
    <property type="nucleotide sequence ID" value="XM_003668995.1"/>
</dbReference>
<feature type="domain" description="UBA" evidence="2">
    <location>
        <begin position="1"/>
        <end position="41"/>
    </location>
</feature>
<dbReference type="SUPFAM" id="SSF46934">
    <property type="entry name" value="UBA-like"/>
    <property type="match status" value="1"/>
</dbReference>
<dbReference type="Gene3D" id="1.10.8.10">
    <property type="entry name" value="DNA helicase RuvA subunit, C-terminal domain"/>
    <property type="match status" value="1"/>
</dbReference>
<feature type="compositionally biased region" description="Polar residues" evidence="1">
    <location>
        <begin position="47"/>
        <end position="65"/>
    </location>
</feature>
<dbReference type="STRING" id="1071378.G0W7N9"/>
<evidence type="ECO:0000256" key="1">
    <source>
        <dbReference type="SAM" id="MobiDB-lite"/>
    </source>
</evidence>